<name>A0A2H3ASC6_9AGAR</name>
<sequence length="194" mass="21794">MPGCRRNEQVPNPGDDSVESFLGTPTKNGTSSIVRANNQVQETEIPGRQNAEFHPTKGIQKFFVPSSNVLEFKSNMSLEPRGRCQKNDNRGLRRRDVDSDLHARVSTYFINSSASAWEKDSVIVVNSGEKARETPTLALEARNAPTRCSELDMWYTLTRCNMAGQLGYELRTGCICFWETVQEERPQALVLPPD</sequence>
<evidence type="ECO:0000256" key="1">
    <source>
        <dbReference type="SAM" id="MobiDB-lite"/>
    </source>
</evidence>
<dbReference type="Proteomes" id="UP000218334">
    <property type="component" value="Unassembled WGS sequence"/>
</dbReference>
<proteinExistence type="predicted"/>
<evidence type="ECO:0000313" key="2">
    <source>
        <dbReference type="EMBL" id="PBK61679.1"/>
    </source>
</evidence>
<evidence type="ECO:0000313" key="3">
    <source>
        <dbReference type="Proteomes" id="UP000218334"/>
    </source>
</evidence>
<feature type="compositionally biased region" description="Polar residues" evidence="1">
    <location>
        <begin position="23"/>
        <end position="33"/>
    </location>
</feature>
<feature type="region of interest" description="Disordered" evidence="1">
    <location>
        <begin position="1"/>
        <end position="33"/>
    </location>
</feature>
<keyword evidence="3" id="KW-1185">Reference proteome</keyword>
<reference evidence="3" key="1">
    <citation type="journal article" date="2017" name="Nat. Ecol. Evol.">
        <title>Genome expansion and lineage-specific genetic innovations in the forest pathogenic fungi Armillaria.</title>
        <authorList>
            <person name="Sipos G."/>
            <person name="Prasanna A.N."/>
            <person name="Walter M.C."/>
            <person name="O'Connor E."/>
            <person name="Balint B."/>
            <person name="Krizsan K."/>
            <person name="Kiss B."/>
            <person name="Hess J."/>
            <person name="Varga T."/>
            <person name="Slot J."/>
            <person name="Riley R."/>
            <person name="Boka B."/>
            <person name="Rigling D."/>
            <person name="Barry K."/>
            <person name="Lee J."/>
            <person name="Mihaltcheva S."/>
            <person name="LaButti K."/>
            <person name="Lipzen A."/>
            <person name="Waldron R."/>
            <person name="Moloney N.M."/>
            <person name="Sperisen C."/>
            <person name="Kredics L."/>
            <person name="Vagvoelgyi C."/>
            <person name="Patrignani A."/>
            <person name="Fitzpatrick D."/>
            <person name="Nagy I."/>
            <person name="Doyle S."/>
            <person name="Anderson J.B."/>
            <person name="Grigoriev I.V."/>
            <person name="Gueldener U."/>
            <person name="Muensterkoetter M."/>
            <person name="Nagy L.G."/>
        </authorList>
    </citation>
    <scope>NUCLEOTIDE SEQUENCE [LARGE SCALE GENOMIC DNA]</scope>
    <source>
        <strain evidence="3">28-4</strain>
    </source>
</reference>
<gene>
    <name evidence="2" type="ORF">ARMSODRAFT_1062657</name>
</gene>
<accession>A0A2H3ASC6</accession>
<dbReference type="AlphaFoldDB" id="A0A2H3ASC6"/>
<organism evidence="2 3">
    <name type="scientific">Armillaria solidipes</name>
    <dbReference type="NCBI Taxonomy" id="1076256"/>
    <lineage>
        <taxon>Eukaryota</taxon>
        <taxon>Fungi</taxon>
        <taxon>Dikarya</taxon>
        <taxon>Basidiomycota</taxon>
        <taxon>Agaricomycotina</taxon>
        <taxon>Agaricomycetes</taxon>
        <taxon>Agaricomycetidae</taxon>
        <taxon>Agaricales</taxon>
        <taxon>Marasmiineae</taxon>
        <taxon>Physalacriaceae</taxon>
        <taxon>Armillaria</taxon>
    </lineage>
</organism>
<protein>
    <submittedName>
        <fullName evidence="2">Uncharacterized protein</fullName>
    </submittedName>
</protein>
<dbReference type="EMBL" id="KZ293473">
    <property type="protein sequence ID" value="PBK61679.1"/>
    <property type="molecule type" value="Genomic_DNA"/>
</dbReference>